<evidence type="ECO:0000313" key="2">
    <source>
        <dbReference type="Proteomes" id="UP000274922"/>
    </source>
</evidence>
<gene>
    <name evidence="1" type="ORF">CXG81DRAFT_23488</name>
</gene>
<dbReference type="EMBL" id="ML014116">
    <property type="protein sequence ID" value="RKP03931.1"/>
    <property type="molecule type" value="Genomic_DNA"/>
</dbReference>
<dbReference type="OrthoDB" id="10684042at2759"/>
<protein>
    <submittedName>
        <fullName evidence="1">Uncharacterized protein</fullName>
    </submittedName>
</protein>
<accession>A0A4P9XFD8</accession>
<evidence type="ECO:0000313" key="1">
    <source>
        <dbReference type="EMBL" id="RKP03931.1"/>
    </source>
</evidence>
<dbReference type="AlphaFoldDB" id="A0A4P9XFD8"/>
<reference evidence="2" key="1">
    <citation type="journal article" date="2018" name="Nat. Microbiol.">
        <title>Leveraging single-cell genomics to expand the fungal tree of life.</title>
        <authorList>
            <person name="Ahrendt S.R."/>
            <person name="Quandt C.A."/>
            <person name="Ciobanu D."/>
            <person name="Clum A."/>
            <person name="Salamov A."/>
            <person name="Andreopoulos B."/>
            <person name="Cheng J.F."/>
            <person name="Woyke T."/>
            <person name="Pelin A."/>
            <person name="Henrissat B."/>
            <person name="Reynolds N.K."/>
            <person name="Benny G.L."/>
            <person name="Smith M.E."/>
            <person name="James T.Y."/>
            <person name="Grigoriev I.V."/>
        </authorList>
    </citation>
    <scope>NUCLEOTIDE SEQUENCE [LARGE SCALE GENOMIC DNA]</scope>
    <source>
        <strain evidence="2">ATCC 52028</strain>
    </source>
</reference>
<dbReference type="Proteomes" id="UP000274922">
    <property type="component" value="Unassembled WGS sequence"/>
</dbReference>
<proteinExistence type="predicted"/>
<organism evidence="1 2">
    <name type="scientific">Caulochytrium protostelioides</name>
    <dbReference type="NCBI Taxonomy" id="1555241"/>
    <lineage>
        <taxon>Eukaryota</taxon>
        <taxon>Fungi</taxon>
        <taxon>Fungi incertae sedis</taxon>
        <taxon>Chytridiomycota</taxon>
        <taxon>Chytridiomycota incertae sedis</taxon>
        <taxon>Chytridiomycetes</taxon>
        <taxon>Caulochytriales</taxon>
        <taxon>Caulochytriaceae</taxon>
        <taxon>Caulochytrium</taxon>
    </lineage>
</organism>
<sequence>MWQRHLKEPLLRLSGVSSKGTALDAHHRFLEVRLVTDEPLWAEFMKPRWACQRLRLYSGKQRVFAKLMNCVAKGAATEMAPMVAEVVVAYGASQFAPGGKSEIAVPTARAYQACAHRFRMILVDEIRTTQVHAETNDFPAKDRKEPWNDMKALDELKAHWPPQSPRHSYKDIKNSDRYVYVYPWVMTDGAADSAALCGDLLDPCKQSFKVARQLKVSPTVAPPSPALKPGEVPAAPPDQNPLKVTNPTLCICTSEAMSNNDIAELADKLSNLPTIIRTKFKSVVVLDPKHARLNDKKDEVLVLSKDDHRSGADVMLKGLGLFWPTDAAEQKGFYDAANNQDLCVAVGQSDDQIDAEEAFKYTAALFLDRFALKDPTLVDLNGRSRSFHESHIGCMLFQLRWAGQRLYGKDWKDLPSPATVYPVTLSQPSKHESYYAHFKIDKMPCPKGKKLKFGIVYESECSKKKEKTKVYFTAFQPDAAKWEPVSTNNAHCEEQESNKKRKKTEFTQKKVDLSPATLKDYREMFRQLTHSTEGTAGPVFDIMIYPEAACKIKD</sequence>
<name>A0A4P9XFD8_9FUNG</name>
<keyword evidence="2" id="KW-1185">Reference proteome</keyword>